<evidence type="ECO:0000313" key="1">
    <source>
        <dbReference type="EMBL" id="CCD61791.1"/>
    </source>
</evidence>
<dbReference type="InParanoid" id="Q9N524"/>
<dbReference type="KEGG" id="cel:CELE_Y38C9B.3"/>
<dbReference type="PaxDb" id="6239-Y38C9B.3"/>
<dbReference type="EMBL" id="BX284605">
    <property type="protein sequence ID" value="CCD61791.1"/>
    <property type="molecule type" value="Genomic_DNA"/>
</dbReference>
<dbReference type="GeneID" id="189651"/>
<gene>
    <name evidence="1" type="ORF">CELE_Y38C9B.3</name>
    <name evidence="1" type="ORF">Y38C9B.3</name>
</gene>
<reference evidence="1" key="1">
    <citation type="journal article" date="1998" name="Science, e1252229">
        <title>Genome sequence of the nematode C. elegans: a platform for investigating biology.</title>
        <authorList>
            <consortium name="The C. elegans sequencing consortium"/>
            <person name="Sulson J.E."/>
            <person name="Waterston R."/>
        </authorList>
    </citation>
    <scope>NUCLEOTIDE SEQUENCE</scope>
    <source>
        <strain evidence="1">Bristol N2</strain>
    </source>
</reference>
<dbReference type="SUPFAM" id="SSF52058">
    <property type="entry name" value="L domain-like"/>
    <property type="match status" value="1"/>
</dbReference>
<dbReference type="STRING" id="6239.Y38C9B.3.1"/>
<sequence>MTFRLKNHEKHLGGGISNFLRNYLKEKFEKYKVTIPAITVENNPGLLDINFPSLKFAQSIALRAIIFMNNSQALSADSHYCDKLQNTLNLTASQSPFFDGKQCHDLPKYSLKISGFLAIFAILNTF</sequence>
<dbReference type="HOGENOM" id="CLU_1983572_0_0_1"/>
<name>Q9N524_CAEEL</name>
<dbReference type="CTD" id="189651"/>
<dbReference type="UCSC" id="Y38C9B.3">
    <property type="organism name" value="c. elegans"/>
</dbReference>
<accession>Q9N524</accession>
<dbReference type="AlphaFoldDB" id="Q9N524"/>
<dbReference type="PhylomeDB" id="Q9N524"/>
<protein>
    <submittedName>
        <fullName evidence="1">Uncharacterized protein</fullName>
    </submittedName>
</protein>
<organism evidence="1">
    <name type="scientific">Caenorhabditis elegans</name>
    <dbReference type="NCBI Taxonomy" id="6239"/>
    <lineage>
        <taxon>Eukaryota</taxon>
        <taxon>Metazoa</taxon>
        <taxon>Ecdysozoa</taxon>
        <taxon>Nematoda</taxon>
        <taxon>Chromadorea</taxon>
        <taxon>Rhabditida</taxon>
        <taxon>Rhabditina</taxon>
        <taxon>Rhabditomorpha</taxon>
        <taxon>Rhabditoidea</taxon>
        <taxon>Rhabditidae</taxon>
        <taxon>Peloderinae</taxon>
        <taxon>Caenorhabditis</taxon>
    </lineage>
</organism>
<proteinExistence type="predicted"/>
<reference evidence="1" key="2">
    <citation type="submission" date="2003-03" db="EMBL/GenBank/DDBJ databases">
        <authorList>
            <person name="Sulson J.E."/>
            <person name="Waterston R."/>
        </authorList>
    </citation>
    <scope>NUCLEOTIDE SEQUENCE</scope>
    <source>
        <strain evidence="1">Bristol N2</strain>
    </source>
</reference>